<protein>
    <recommendedName>
        <fullName evidence="1">Peptidase S9 prolyl oligopeptidase catalytic domain-containing protein</fullName>
    </recommendedName>
</protein>
<dbReference type="SUPFAM" id="SSF53474">
    <property type="entry name" value="alpha/beta-Hydrolases"/>
    <property type="match status" value="1"/>
</dbReference>
<name>A0A660SDP1_UNCW3</name>
<dbReference type="AlphaFoldDB" id="A0A660SDP1"/>
<dbReference type="GO" id="GO:0006508">
    <property type="term" value="P:proteolysis"/>
    <property type="evidence" value="ECO:0007669"/>
    <property type="project" value="InterPro"/>
</dbReference>
<dbReference type="InterPro" id="IPR011042">
    <property type="entry name" value="6-blade_b-propeller_TolB-like"/>
</dbReference>
<proteinExistence type="predicted"/>
<accession>A0A660SDP1</accession>
<dbReference type="SUPFAM" id="SSF82171">
    <property type="entry name" value="DPP6 N-terminal domain-like"/>
    <property type="match status" value="1"/>
</dbReference>
<dbReference type="PANTHER" id="PTHR36842:SF2">
    <property type="entry name" value="SLR0505 PROTEIN"/>
    <property type="match status" value="1"/>
</dbReference>
<feature type="domain" description="Peptidase S9 prolyl oligopeptidase catalytic" evidence="1">
    <location>
        <begin position="367"/>
        <end position="484"/>
    </location>
</feature>
<gene>
    <name evidence="2" type="ORF">DRP53_10990</name>
</gene>
<organism evidence="2 3">
    <name type="scientific">candidate division WOR-3 bacterium</name>
    <dbReference type="NCBI Taxonomy" id="2052148"/>
    <lineage>
        <taxon>Bacteria</taxon>
        <taxon>Bacteria division WOR-3</taxon>
    </lineage>
</organism>
<dbReference type="PANTHER" id="PTHR36842">
    <property type="entry name" value="PROTEIN TOLB HOMOLOG"/>
    <property type="match status" value="1"/>
</dbReference>
<reference evidence="2 3" key="1">
    <citation type="submission" date="2018-06" db="EMBL/GenBank/DDBJ databases">
        <title>Extensive metabolic versatility and redundancy in microbially diverse, dynamic hydrothermal sediments.</title>
        <authorList>
            <person name="Dombrowski N."/>
            <person name="Teske A."/>
            <person name="Baker B.J."/>
        </authorList>
    </citation>
    <scope>NUCLEOTIDE SEQUENCE [LARGE SCALE GENOMIC DNA]</scope>
    <source>
        <strain evidence="2">B36_G15</strain>
    </source>
</reference>
<dbReference type="InterPro" id="IPR029058">
    <property type="entry name" value="AB_hydrolase_fold"/>
</dbReference>
<dbReference type="InterPro" id="IPR001375">
    <property type="entry name" value="Peptidase_S9_cat"/>
</dbReference>
<evidence type="ECO:0000259" key="1">
    <source>
        <dbReference type="Pfam" id="PF00326"/>
    </source>
</evidence>
<dbReference type="Proteomes" id="UP000268469">
    <property type="component" value="Unassembled WGS sequence"/>
</dbReference>
<dbReference type="Gene3D" id="3.40.50.1820">
    <property type="entry name" value="alpha/beta hydrolase"/>
    <property type="match status" value="1"/>
</dbReference>
<sequence length="494" mass="56220">MIRDFDVTWDGRIIVYVDQALYGDLYMGCFDTVNRSKKLIIHKDWAPQGPRVSTDGQIVTFYGNSKIFLYDFEKGEVREIFAQRDVIAGFPELSRDGQSVVFSARGKSMPPSVFICNLGYGKVERITDESAGNRFPHWSFSGRFVAYTHQKLSDLQKLRWIEVYCIDSQDHLLIQKGAGSQCIINKCCWCPFTDSLVYIEKTENGVNQVKLYSTSDRNIRLICRVENIQEVSFFDSGHVLLISENTLQLYSINHGQVIGQAKVPIGQKLLFRPDGAVVRISRRAVYFLTDSGSIYIWNFQDKPDIILQSERQGTPLSGKHELTIRSYDGRDLPVYRYIPNKPNGVICLFIVGGPGESVKPEDDRVLMQFLKEGYELIVPAYRGCKENPDRWGEMGCGDVKDVIEAGKFFRAKLGFKLPIIGYSYGGFLTFLALAMSKDVFSCGISLWGVTSLERISLHLHKVLTKDMDEETRRRVLDERSPVIRSKDIEVPLMI</sequence>
<evidence type="ECO:0000313" key="3">
    <source>
        <dbReference type="Proteomes" id="UP000268469"/>
    </source>
</evidence>
<dbReference type="Pfam" id="PF00326">
    <property type="entry name" value="Peptidase_S9"/>
    <property type="match status" value="1"/>
</dbReference>
<evidence type="ECO:0000313" key="2">
    <source>
        <dbReference type="EMBL" id="RKX68306.1"/>
    </source>
</evidence>
<comment type="caution">
    <text evidence="2">The sequence shown here is derived from an EMBL/GenBank/DDBJ whole genome shotgun (WGS) entry which is preliminary data.</text>
</comment>
<dbReference type="Gene3D" id="2.120.10.30">
    <property type="entry name" value="TolB, C-terminal domain"/>
    <property type="match status" value="1"/>
</dbReference>
<dbReference type="GO" id="GO:0008236">
    <property type="term" value="F:serine-type peptidase activity"/>
    <property type="evidence" value="ECO:0007669"/>
    <property type="project" value="InterPro"/>
</dbReference>
<dbReference type="EMBL" id="QNBE01000178">
    <property type="protein sequence ID" value="RKX68306.1"/>
    <property type="molecule type" value="Genomic_DNA"/>
</dbReference>